<dbReference type="SMART" id="SM00530">
    <property type="entry name" value="HTH_XRE"/>
    <property type="match status" value="1"/>
</dbReference>
<dbReference type="GO" id="GO:0003677">
    <property type="term" value="F:DNA binding"/>
    <property type="evidence" value="ECO:0007669"/>
    <property type="project" value="InterPro"/>
</dbReference>
<evidence type="ECO:0000313" key="3">
    <source>
        <dbReference type="EMBL" id="SCL54077.1"/>
    </source>
</evidence>
<feature type="region of interest" description="Disordered" evidence="1">
    <location>
        <begin position="152"/>
        <end position="172"/>
    </location>
</feature>
<proteinExistence type="predicted"/>
<dbReference type="Pfam" id="PF12844">
    <property type="entry name" value="HTH_19"/>
    <property type="match status" value="1"/>
</dbReference>
<dbReference type="RefSeq" id="WP_167363468.1">
    <property type="nucleotide sequence ID" value="NZ_FMHY01000002.1"/>
</dbReference>
<dbReference type="InterPro" id="IPR010982">
    <property type="entry name" value="Lambda_DNA-bd_dom_sf"/>
</dbReference>
<keyword evidence="4" id="KW-1185">Reference proteome</keyword>
<reference evidence="4" key="1">
    <citation type="submission" date="2016-06" db="EMBL/GenBank/DDBJ databases">
        <authorList>
            <person name="Varghese N."/>
            <person name="Submissions Spin"/>
        </authorList>
    </citation>
    <scope>NUCLEOTIDE SEQUENCE [LARGE SCALE GENOMIC DNA]</scope>
    <source>
        <strain evidence="4">DSM 44814</strain>
    </source>
</reference>
<dbReference type="AlphaFoldDB" id="A0A1C6UJ55"/>
<gene>
    <name evidence="3" type="ORF">GA0070604_2919</name>
</gene>
<name>A0A1C6UJ55_9ACTN</name>
<dbReference type="SUPFAM" id="SSF47413">
    <property type="entry name" value="lambda repressor-like DNA-binding domains"/>
    <property type="match status" value="1"/>
</dbReference>
<dbReference type="STRING" id="227316.GA0070604_2919"/>
<dbReference type="PROSITE" id="PS50943">
    <property type="entry name" value="HTH_CROC1"/>
    <property type="match status" value="1"/>
</dbReference>
<accession>A0A1C6UJ55</accession>
<dbReference type="Gene3D" id="1.10.260.40">
    <property type="entry name" value="lambda repressor-like DNA-binding domains"/>
    <property type="match status" value="1"/>
</dbReference>
<protein>
    <submittedName>
        <fullName evidence="3">Transcriptional regulator, contains XRE-family HTH domain</fullName>
    </submittedName>
</protein>
<evidence type="ECO:0000256" key="1">
    <source>
        <dbReference type="SAM" id="MobiDB-lite"/>
    </source>
</evidence>
<evidence type="ECO:0000313" key="4">
    <source>
        <dbReference type="Proteomes" id="UP000199696"/>
    </source>
</evidence>
<dbReference type="InterPro" id="IPR001387">
    <property type="entry name" value="Cro/C1-type_HTH"/>
</dbReference>
<organism evidence="3 4">
    <name type="scientific">Micromonospora eburnea</name>
    <dbReference type="NCBI Taxonomy" id="227316"/>
    <lineage>
        <taxon>Bacteria</taxon>
        <taxon>Bacillati</taxon>
        <taxon>Actinomycetota</taxon>
        <taxon>Actinomycetes</taxon>
        <taxon>Micromonosporales</taxon>
        <taxon>Micromonosporaceae</taxon>
        <taxon>Micromonospora</taxon>
    </lineage>
</organism>
<evidence type="ECO:0000259" key="2">
    <source>
        <dbReference type="PROSITE" id="PS50943"/>
    </source>
</evidence>
<sequence>MTTRRADAAGGQESVGSRIRRLRTERGLTQRELAEPQYSRAFLAAVEGGVRNPGDRLLAHVAQRLGVDPDDLRHGRPPGAATAMADALQEARRALSQGKIAHAEEMFARICTDATGYALPDLACWATYWLGESRLQAGDLPRRWLQCTSGGRRVAQQPQAPSGGDSAKILLA</sequence>
<dbReference type="Proteomes" id="UP000199696">
    <property type="component" value="Unassembled WGS sequence"/>
</dbReference>
<feature type="domain" description="HTH cro/C1-type" evidence="2">
    <location>
        <begin position="19"/>
        <end position="72"/>
    </location>
</feature>
<dbReference type="CDD" id="cd00093">
    <property type="entry name" value="HTH_XRE"/>
    <property type="match status" value="1"/>
</dbReference>
<dbReference type="EMBL" id="FMHY01000002">
    <property type="protein sequence ID" value="SCL54077.1"/>
    <property type="molecule type" value="Genomic_DNA"/>
</dbReference>